<reference evidence="12 13" key="1">
    <citation type="submission" date="2019-08" db="EMBL/GenBank/DDBJ databases">
        <title>Complete genome sequence of Terriglobus albidus strain ORNL.</title>
        <authorList>
            <person name="Podar M."/>
        </authorList>
    </citation>
    <scope>NUCLEOTIDE SEQUENCE [LARGE SCALE GENOMIC DNA]</scope>
    <source>
        <strain evidence="12 13">ORNL</strain>
    </source>
</reference>
<sequence>MAKAETAEMTPAAPVAKVGIVQLAIVAFVAVIGAVGAAGGLVWWMGKTGKLGGGGTKIVEVVKTEPQKTKDQVLEPMVVNLTDVGGRAYLRAAITLRVADEEKPGDAKKEEGGEKKPKAGGQQDVAVRDALIDVLGRKSSEELLQPEGKEQVKKEIKAVLTVREPSLKVVDIFFTEFLVQR</sequence>
<evidence type="ECO:0000313" key="12">
    <source>
        <dbReference type="EMBL" id="QEE29342.1"/>
    </source>
</evidence>
<evidence type="ECO:0000313" key="13">
    <source>
        <dbReference type="Proteomes" id="UP000321820"/>
    </source>
</evidence>
<gene>
    <name evidence="12" type="ORF">FTW19_15890</name>
</gene>
<protein>
    <recommendedName>
        <fullName evidence="10">Flagellar protein FliL</fullName>
    </recommendedName>
</protein>
<evidence type="ECO:0000256" key="3">
    <source>
        <dbReference type="ARBA" id="ARBA00008281"/>
    </source>
</evidence>
<dbReference type="RefSeq" id="WP_147648535.1">
    <property type="nucleotide sequence ID" value="NZ_CP042806.1"/>
</dbReference>
<keyword evidence="6 10" id="KW-0812">Transmembrane</keyword>
<evidence type="ECO:0000256" key="8">
    <source>
        <dbReference type="ARBA" id="ARBA00022989"/>
    </source>
</evidence>
<evidence type="ECO:0000256" key="6">
    <source>
        <dbReference type="ARBA" id="ARBA00022692"/>
    </source>
</evidence>
<dbReference type="Proteomes" id="UP000321820">
    <property type="component" value="Chromosome"/>
</dbReference>
<dbReference type="GO" id="GO:0006935">
    <property type="term" value="P:chemotaxis"/>
    <property type="evidence" value="ECO:0007669"/>
    <property type="project" value="UniProtKB-KW"/>
</dbReference>
<proteinExistence type="inferred from homology"/>
<evidence type="ECO:0000256" key="11">
    <source>
        <dbReference type="SAM" id="MobiDB-lite"/>
    </source>
</evidence>
<dbReference type="GO" id="GO:0005886">
    <property type="term" value="C:plasma membrane"/>
    <property type="evidence" value="ECO:0007669"/>
    <property type="project" value="UniProtKB-SubCell"/>
</dbReference>
<dbReference type="GO" id="GO:0071978">
    <property type="term" value="P:bacterial-type flagellum-dependent swarming motility"/>
    <property type="evidence" value="ECO:0007669"/>
    <property type="project" value="TreeGrafter"/>
</dbReference>
<comment type="function">
    <text evidence="1 10">Controls the rotational direction of flagella during chemotaxis.</text>
</comment>
<dbReference type="AlphaFoldDB" id="A0A5B9EB93"/>
<evidence type="ECO:0000256" key="1">
    <source>
        <dbReference type="ARBA" id="ARBA00002254"/>
    </source>
</evidence>
<evidence type="ECO:0000256" key="10">
    <source>
        <dbReference type="RuleBase" id="RU364125"/>
    </source>
</evidence>
<evidence type="ECO:0000256" key="2">
    <source>
        <dbReference type="ARBA" id="ARBA00004162"/>
    </source>
</evidence>
<evidence type="ECO:0000256" key="5">
    <source>
        <dbReference type="ARBA" id="ARBA00022500"/>
    </source>
</evidence>
<organism evidence="12 13">
    <name type="scientific">Terriglobus albidus</name>
    <dbReference type="NCBI Taxonomy" id="1592106"/>
    <lineage>
        <taxon>Bacteria</taxon>
        <taxon>Pseudomonadati</taxon>
        <taxon>Acidobacteriota</taxon>
        <taxon>Terriglobia</taxon>
        <taxon>Terriglobales</taxon>
        <taxon>Acidobacteriaceae</taxon>
        <taxon>Terriglobus</taxon>
    </lineage>
</organism>
<keyword evidence="7 10" id="KW-0283">Flagellar rotation</keyword>
<keyword evidence="4 10" id="KW-1003">Cell membrane</keyword>
<evidence type="ECO:0000256" key="7">
    <source>
        <dbReference type="ARBA" id="ARBA00022779"/>
    </source>
</evidence>
<keyword evidence="12" id="KW-0282">Flagellum</keyword>
<dbReference type="KEGG" id="talb:FTW19_15890"/>
<keyword evidence="8 10" id="KW-1133">Transmembrane helix</keyword>
<feature type="region of interest" description="Disordered" evidence="11">
    <location>
        <begin position="101"/>
        <end position="122"/>
    </location>
</feature>
<dbReference type="PANTHER" id="PTHR35091">
    <property type="entry name" value="FLAGELLAR PROTEIN FLIL"/>
    <property type="match status" value="1"/>
</dbReference>
<dbReference type="PANTHER" id="PTHR35091:SF2">
    <property type="entry name" value="FLAGELLAR PROTEIN FLIL"/>
    <property type="match status" value="1"/>
</dbReference>
<evidence type="ECO:0000256" key="9">
    <source>
        <dbReference type="ARBA" id="ARBA00023136"/>
    </source>
</evidence>
<dbReference type="InterPro" id="IPR005503">
    <property type="entry name" value="FliL"/>
</dbReference>
<keyword evidence="12" id="KW-0969">Cilium</keyword>
<dbReference type="Pfam" id="PF03748">
    <property type="entry name" value="FliL"/>
    <property type="match status" value="1"/>
</dbReference>
<keyword evidence="12" id="KW-0966">Cell projection</keyword>
<accession>A0A5B9EB93</accession>
<evidence type="ECO:0000256" key="4">
    <source>
        <dbReference type="ARBA" id="ARBA00022475"/>
    </source>
</evidence>
<comment type="subcellular location">
    <subcellularLocation>
        <location evidence="2">Cell membrane</location>
        <topology evidence="2">Single-pass membrane protein</topology>
    </subcellularLocation>
</comment>
<dbReference type="GO" id="GO:0009425">
    <property type="term" value="C:bacterial-type flagellum basal body"/>
    <property type="evidence" value="ECO:0007669"/>
    <property type="project" value="InterPro"/>
</dbReference>
<keyword evidence="5 10" id="KW-0145">Chemotaxis</keyword>
<comment type="similarity">
    <text evidence="3 10">Belongs to the FliL family.</text>
</comment>
<name>A0A5B9EB93_9BACT</name>
<feature type="transmembrane region" description="Helical" evidence="10">
    <location>
        <begin position="20"/>
        <end position="44"/>
    </location>
</feature>
<keyword evidence="13" id="KW-1185">Reference proteome</keyword>
<dbReference type="EMBL" id="CP042806">
    <property type="protein sequence ID" value="QEE29342.1"/>
    <property type="molecule type" value="Genomic_DNA"/>
</dbReference>
<feature type="compositionally biased region" description="Basic and acidic residues" evidence="11">
    <location>
        <begin position="101"/>
        <end position="117"/>
    </location>
</feature>
<keyword evidence="9 10" id="KW-0472">Membrane</keyword>
<dbReference type="OrthoDB" id="122720at2"/>